<feature type="domain" description="GH29D-like beta-sandwich" evidence="2">
    <location>
        <begin position="48"/>
        <end position="104"/>
    </location>
</feature>
<organism evidence="3 4">
    <name type="scientific">Maribacter dokdonensis</name>
    <dbReference type="NCBI Taxonomy" id="320912"/>
    <lineage>
        <taxon>Bacteria</taxon>
        <taxon>Pseudomonadati</taxon>
        <taxon>Bacteroidota</taxon>
        <taxon>Flavobacteriia</taxon>
        <taxon>Flavobacteriales</taxon>
        <taxon>Flavobacteriaceae</taxon>
        <taxon>Maribacter</taxon>
    </lineage>
</organism>
<dbReference type="InterPro" id="IPR059177">
    <property type="entry name" value="GH29D-like_dom"/>
</dbReference>
<feature type="chain" id="PRO_5010350578" evidence="1">
    <location>
        <begin position="24"/>
        <end position="268"/>
    </location>
</feature>
<dbReference type="AlphaFoldDB" id="A0A1H4MG29"/>
<protein>
    <submittedName>
        <fullName evidence="3">Chitobiase/beta-hexosaminidase C-terminal domain-containing protein</fullName>
    </submittedName>
</protein>
<keyword evidence="1" id="KW-0732">Signal</keyword>
<sequence length="268" mass="29739">MIKRIFYSIAIVLLLCQACISQNTEHAPTALFQLSNPRVQVSSIFFDSYTTLSFSVDMPNSIIKYTLDGSSVNQNAKVFSEPLKIQESAVIKAKMFHPDYKESDEVVLEVVKIAKNSAIKQVAIKPDPSEKYSGMGAMGLSDLKKGNAQFAGDKQWMGFQTEKITASLQVEKNSTVNKIVVSVLTNQSNWIFAPGKIEVFNEGELIGERTFAKSEQETPNSPTFLQVPVSTGMYNTLNVVIHPLSEIPAWHQGKGTTPWVFIDEIIIQ</sequence>
<feature type="signal peptide" evidence="1">
    <location>
        <begin position="1"/>
        <end position="23"/>
    </location>
</feature>
<name>A0A1H4MG29_9FLAO</name>
<proteinExistence type="predicted"/>
<dbReference type="Pfam" id="PF13290">
    <property type="entry name" value="CHB_HEX_C_1"/>
    <property type="match status" value="1"/>
</dbReference>
<evidence type="ECO:0000313" key="4">
    <source>
        <dbReference type="Proteomes" id="UP000183038"/>
    </source>
</evidence>
<evidence type="ECO:0000259" key="2">
    <source>
        <dbReference type="Pfam" id="PF13290"/>
    </source>
</evidence>
<dbReference type="RefSeq" id="WP_074671744.1">
    <property type="nucleotide sequence ID" value="NZ_FNTB01000001.1"/>
</dbReference>
<evidence type="ECO:0000313" key="3">
    <source>
        <dbReference type="EMBL" id="SEB81787.1"/>
    </source>
</evidence>
<gene>
    <name evidence="3" type="ORF">SAMN05192540_1625</name>
</gene>
<dbReference type="EMBL" id="FNTB01000001">
    <property type="protein sequence ID" value="SEB81787.1"/>
    <property type="molecule type" value="Genomic_DNA"/>
</dbReference>
<accession>A0A1H4MG29</accession>
<evidence type="ECO:0000256" key="1">
    <source>
        <dbReference type="SAM" id="SignalP"/>
    </source>
</evidence>
<reference evidence="3 4" key="1">
    <citation type="submission" date="2016-10" db="EMBL/GenBank/DDBJ databases">
        <authorList>
            <person name="de Groot N.N."/>
        </authorList>
    </citation>
    <scope>NUCLEOTIDE SEQUENCE [LARGE SCALE GENOMIC DNA]</scope>
    <source>
        <strain evidence="3 4">MAR_2009_71</strain>
    </source>
</reference>
<dbReference type="Proteomes" id="UP000183038">
    <property type="component" value="Unassembled WGS sequence"/>
</dbReference>
<dbReference type="OrthoDB" id="9806464at2"/>